<dbReference type="Proteomes" id="UP000240418">
    <property type="component" value="Unassembled WGS sequence"/>
</dbReference>
<evidence type="ECO:0000313" key="3">
    <source>
        <dbReference type="EMBL" id="PSL17235.1"/>
    </source>
</evidence>
<dbReference type="InterPro" id="IPR013097">
    <property type="entry name" value="Dabb"/>
</dbReference>
<dbReference type="AlphaFoldDB" id="A0A2P8F6A3"/>
<gene>
    <name evidence="3" type="ORF">CLV88_1194</name>
</gene>
<dbReference type="PROSITE" id="PS51502">
    <property type="entry name" value="S_R_A_B_BARREL"/>
    <property type="match status" value="1"/>
</dbReference>
<accession>A0A2P8F6A3</accession>
<feature type="domain" description="Stress-response A/B barrel" evidence="2">
    <location>
        <begin position="6"/>
        <end position="100"/>
    </location>
</feature>
<dbReference type="RefSeq" id="WP_106610153.1">
    <property type="nucleotide sequence ID" value="NZ_PYGJ01000019.1"/>
</dbReference>
<dbReference type="SMART" id="SM00886">
    <property type="entry name" value="Dabb"/>
    <property type="match status" value="1"/>
</dbReference>
<comment type="subunit">
    <text evidence="1">Homodimer.</text>
</comment>
<proteinExistence type="predicted"/>
<dbReference type="SUPFAM" id="SSF54909">
    <property type="entry name" value="Dimeric alpha+beta barrel"/>
    <property type="match status" value="1"/>
</dbReference>
<dbReference type="Gene3D" id="3.30.70.100">
    <property type="match status" value="1"/>
</dbReference>
<keyword evidence="4" id="KW-1185">Reference proteome</keyword>
<dbReference type="OrthoDB" id="9816070at2"/>
<dbReference type="Pfam" id="PF07876">
    <property type="entry name" value="Dabb"/>
    <property type="match status" value="1"/>
</dbReference>
<organism evidence="3 4">
    <name type="scientific">Shimia abyssi</name>
    <dbReference type="NCBI Taxonomy" id="1662395"/>
    <lineage>
        <taxon>Bacteria</taxon>
        <taxon>Pseudomonadati</taxon>
        <taxon>Pseudomonadota</taxon>
        <taxon>Alphaproteobacteria</taxon>
        <taxon>Rhodobacterales</taxon>
        <taxon>Roseobacteraceae</taxon>
    </lineage>
</organism>
<sequence length="103" mass="11345">MTKTVLRHVVMLGFKDGVSEGVVQEIVERFVALKGLVPGIEALEWGVNNSPEGLNNGLSHCFLLDFATEAARDAYLPHPDHAAFADWVGQYVETVTVLDYWAT</sequence>
<dbReference type="PANTHER" id="PTHR33178">
    <property type="match status" value="1"/>
</dbReference>
<dbReference type="EMBL" id="PYGJ01000019">
    <property type="protein sequence ID" value="PSL17235.1"/>
    <property type="molecule type" value="Genomic_DNA"/>
</dbReference>
<name>A0A2P8F6A3_9RHOB</name>
<protein>
    <submittedName>
        <fullName evidence="3">Stress responsive alpha/beta barrel protein</fullName>
    </submittedName>
</protein>
<evidence type="ECO:0000256" key="1">
    <source>
        <dbReference type="ARBA" id="ARBA00011738"/>
    </source>
</evidence>
<dbReference type="InterPro" id="IPR044662">
    <property type="entry name" value="HS1/DABB1-like"/>
</dbReference>
<dbReference type="PANTHER" id="PTHR33178:SF10">
    <property type="entry name" value="STRESS-RESPONSE A_B BARREL DOMAIN-CONTAINING PROTEIN"/>
    <property type="match status" value="1"/>
</dbReference>
<dbReference type="InterPro" id="IPR011008">
    <property type="entry name" value="Dimeric_a/b-barrel"/>
</dbReference>
<evidence type="ECO:0000313" key="4">
    <source>
        <dbReference type="Proteomes" id="UP000240418"/>
    </source>
</evidence>
<reference evidence="3 4" key="1">
    <citation type="submission" date="2018-03" db="EMBL/GenBank/DDBJ databases">
        <title>Genomic Encyclopedia of Archaeal and Bacterial Type Strains, Phase II (KMG-II): from individual species to whole genera.</title>
        <authorList>
            <person name="Goeker M."/>
        </authorList>
    </citation>
    <scope>NUCLEOTIDE SEQUENCE [LARGE SCALE GENOMIC DNA]</scope>
    <source>
        <strain evidence="3 4">DSM 100673</strain>
    </source>
</reference>
<comment type="caution">
    <text evidence="3">The sequence shown here is derived from an EMBL/GenBank/DDBJ whole genome shotgun (WGS) entry which is preliminary data.</text>
</comment>
<evidence type="ECO:0000259" key="2">
    <source>
        <dbReference type="PROSITE" id="PS51502"/>
    </source>
</evidence>